<reference evidence="4" key="1">
    <citation type="journal article" date="2013" name="Toxicon">
        <title>Characterizing the evolution and functions of the M-superfamily conotoxins.</title>
        <authorList>
            <person name="Zhou M."/>
            <person name="Wang L."/>
            <person name="Wu Y."/>
            <person name="Zhu X."/>
            <person name="Feng Y."/>
            <person name="Chen Z."/>
            <person name="Li Y."/>
            <person name="Sun D."/>
            <person name="Ren Z."/>
            <person name="Xu A."/>
        </authorList>
    </citation>
    <scope>NUCLEOTIDE SEQUENCE</scope>
</reference>
<evidence type="ECO:0000256" key="2">
    <source>
        <dbReference type="ARBA" id="ARBA00022525"/>
    </source>
</evidence>
<keyword evidence="2" id="KW-0964">Secreted</keyword>
<accession>H2BKC4</accession>
<keyword evidence="3" id="KW-0732">Signal</keyword>
<feature type="chain" id="PRO_5003560209" evidence="3">
    <location>
        <begin position="21"/>
        <end position="74"/>
    </location>
</feature>
<name>H2BKC4_CONMI</name>
<evidence type="ECO:0000256" key="1">
    <source>
        <dbReference type="ARBA" id="ARBA00004613"/>
    </source>
</evidence>
<evidence type="ECO:0000313" key="4">
    <source>
        <dbReference type="EMBL" id="AEX60245.1"/>
    </source>
</evidence>
<protein>
    <submittedName>
        <fullName evidence="4">M superfamily MLKM group conopeptide Mi4-VRS01</fullName>
    </submittedName>
</protein>
<feature type="signal peptide" evidence="3">
    <location>
        <begin position="1"/>
        <end position="20"/>
    </location>
</feature>
<proteinExistence type="evidence at transcript level"/>
<evidence type="ECO:0000256" key="3">
    <source>
        <dbReference type="SAM" id="SignalP"/>
    </source>
</evidence>
<dbReference type="EMBL" id="JF510758">
    <property type="protein sequence ID" value="AEX60245.1"/>
    <property type="molecule type" value="mRNA"/>
</dbReference>
<organism evidence="4">
    <name type="scientific">Conus miles</name>
    <name type="common">Soldier cone</name>
    <name type="synonym">Mile cone</name>
    <dbReference type="NCBI Taxonomy" id="69564"/>
    <lineage>
        <taxon>Eukaryota</taxon>
        <taxon>Metazoa</taxon>
        <taxon>Spiralia</taxon>
        <taxon>Lophotrochozoa</taxon>
        <taxon>Mollusca</taxon>
        <taxon>Gastropoda</taxon>
        <taxon>Caenogastropoda</taxon>
        <taxon>Neogastropoda</taxon>
        <taxon>Conoidea</taxon>
        <taxon>Conidae</taxon>
        <taxon>Conus</taxon>
        <taxon>Rhizoconus</taxon>
    </lineage>
</organism>
<comment type="subcellular location">
    <subcellularLocation>
        <location evidence="1">Secreted</location>
    </subcellularLocation>
</comment>
<dbReference type="AlphaFoldDB" id="H2BKC4"/>
<dbReference type="Pfam" id="PF02950">
    <property type="entry name" value="Conotoxin"/>
    <property type="match status" value="1"/>
</dbReference>
<dbReference type="GO" id="GO:0008200">
    <property type="term" value="F:ion channel inhibitor activity"/>
    <property type="evidence" value="ECO:0007669"/>
    <property type="project" value="InterPro"/>
</dbReference>
<sequence length="74" mass="8431">MLKMGVVLFTFLVLFPLATLQLDADQPVERYTENEQDLSPDDRMGFILPALRRYECCVWPHCDGGCSSCVRSCE</sequence>
<dbReference type="GO" id="GO:0005576">
    <property type="term" value="C:extracellular region"/>
    <property type="evidence" value="ECO:0007669"/>
    <property type="project" value="UniProtKB-SubCell"/>
</dbReference>
<dbReference type="InterPro" id="IPR004214">
    <property type="entry name" value="Conotoxin"/>
</dbReference>